<dbReference type="InterPro" id="IPR008271">
    <property type="entry name" value="Ser/Thr_kinase_AS"/>
</dbReference>
<dbReference type="EMBL" id="CM029050">
    <property type="protein sequence ID" value="KAG2565551.1"/>
    <property type="molecule type" value="Genomic_DNA"/>
</dbReference>
<dbReference type="InterPro" id="IPR045274">
    <property type="entry name" value="WAK-like"/>
</dbReference>
<dbReference type="SUPFAM" id="SSF57196">
    <property type="entry name" value="EGF/Laminin"/>
    <property type="match status" value="1"/>
</dbReference>
<dbReference type="SMART" id="SM00181">
    <property type="entry name" value="EGF"/>
    <property type="match status" value="3"/>
</dbReference>
<keyword evidence="11" id="KW-1015">Disulfide bond</keyword>
<dbReference type="FunFam" id="3.30.200.20:FF:000043">
    <property type="entry name" value="Wall-associated receptor kinase 2"/>
    <property type="match status" value="1"/>
</dbReference>
<keyword evidence="3" id="KW-0808">Transferase</keyword>
<dbReference type="GO" id="GO:0030247">
    <property type="term" value="F:polysaccharide binding"/>
    <property type="evidence" value="ECO:0007669"/>
    <property type="project" value="InterPro"/>
</dbReference>
<keyword evidence="7" id="KW-0418">Kinase</keyword>
<evidence type="ECO:0000256" key="15">
    <source>
        <dbReference type="SAM" id="SignalP"/>
    </source>
</evidence>
<keyword evidence="8 13" id="KW-0067">ATP-binding</keyword>
<dbReference type="GO" id="GO:0005509">
    <property type="term" value="F:calcium ion binding"/>
    <property type="evidence" value="ECO:0007669"/>
    <property type="project" value="InterPro"/>
</dbReference>
<dbReference type="InterPro" id="IPR001881">
    <property type="entry name" value="EGF-like_Ca-bd_dom"/>
</dbReference>
<dbReference type="SMART" id="SM00220">
    <property type="entry name" value="S_TKc"/>
    <property type="match status" value="1"/>
</dbReference>
<dbReference type="FunFam" id="1.10.510.10:FF:000084">
    <property type="entry name" value="Wall-associated receptor kinase 2"/>
    <property type="match status" value="1"/>
</dbReference>
<organism evidence="17 18">
    <name type="scientific">Panicum virgatum</name>
    <name type="common">Blackwell switchgrass</name>
    <dbReference type="NCBI Taxonomy" id="38727"/>
    <lineage>
        <taxon>Eukaryota</taxon>
        <taxon>Viridiplantae</taxon>
        <taxon>Streptophyta</taxon>
        <taxon>Embryophyta</taxon>
        <taxon>Tracheophyta</taxon>
        <taxon>Spermatophyta</taxon>
        <taxon>Magnoliopsida</taxon>
        <taxon>Liliopsida</taxon>
        <taxon>Poales</taxon>
        <taxon>Poaceae</taxon>
        <taxon>PACMAD clade</taxon>
        <taxon>Panicoideae</taxon>
        <taxon>Panicodae</taxon>
        <taxon>Paniceae</taxon>
        <taxon>Panicinae</taxon>
        <taxon>Panicum</taxon>
        <taxon>Panicum sect. Hiantes</taxon>
    </lineage>
</organism>
<dbReference type="GO" id="GO:0004674">
    <property type="term" value="F:protein serine/threonine kinase activity"/>
    <property type="evidence" value="ECO:0007669"/>
    <property type="project" value="UniProtKB-KW"/>
</dbReference>
<keyword evidence="5 15" id="KW-0732">Signal</keyword>
<dbReference type="InterPro" id="IPR017441">
    <property type="entry name" value="Protein_kinase_ATP_BS"/>
</dbReference>
<dbReference type="SMART" id="SM00179">
    <property type="entry name" value="EGF_CA"/>
    <property type="match status" value="1"/>
</dbReference>
<feature type="transmembrane region" description="Helical" evidence="14">
    <location>
        <begin position="484"/>
        <end position="509"/>
    </location>
</feature>
<evidence type="ECO:0000256" key="6">
    <source>
        <dbReference type="ARBA" id="ARBA00022741"/>
    </source>
</evidence>
<feature type="signal peptide" evidence="15">
    <location>
        <begin position="1"/>
        <end position="25"/>
    </location>
</feature>
<proteinExistence type="predicted"/>
<dbReference type="GO" id="GO:0007166">
    <property type="term" value="P:cell surface receptor signaling pathway"/>
    <property type="evidence" value="ECO:0007669"/>
    <property type="project" value="InterPro"/>
</dbReference>
<dbReference type="AlphaFoldDB" id="A0A8T0PT10"/>
<dbReference type="GO" id="GO:0005524">
    <property type="term" value="F:ATP binding"/>
    <property type="evidence" value="ECO:0007669"/>
    <property type="project" value="UniProtKB-UniRule"/>
</dbReference>
<protein>
    <recommendedName>
        <fullName evidence="16">Protein kinase domain-containing protein</fullName>
    </recommendedName>
</protein>
<dbReference type="PANTHER" id="PTHR27005">
    <property type="entry name" value="WALL-ASSOCIATED RECEPTOR KINASE-LIKE 21"/>
    <property type="match status" value="1"/>
</dbReference>
<evidence type="ECO:0000313" key="18">
    <source>
        <dbReference type="Proteomes" id="UP000823388"/>
    </source>
</evidence>
<dbReference type="Gene3D" id="3.30.200.20">
    <property type="entry name" value="Phosphorylase Kinase, domain 1"/>
    <property type="match status" value="1"/>
</dbReference>
<evidence type="ECO:0000256" key="8">
    <source>
        <dbReference type="ARBA" id="ARBA00022840"/>
    </source>
</evidence>
<name>A0A8T0PT10_PANVG</name>
<evidence type="ECO:0000256" key="2">
    <source>
        <dbReference type="ARBA" id="ARBA00022527"/>
    </source>
</evidence>
<evidence type="ECO:0000256" key="12">
    <source>
        <dbReference type="ARBA" id="ARBA00023180"/>
    </source>
</evidence>
<dbReference type="Pfam" id="PF13947">
    <property type="entry name" value="GUB_WAK_bind"/>
    <property type="match status" value="1"/>
</dbReference>
<keyword evidence="6 13" id="KW-0547">Nucleotide-binding</keyword>
<keyword evidence="12" id="KW-0325">Glycoprotein</keyword>
<evidence type="ECO:0000256" key="11">
    <source>
        <dbReference type="ARBA" id="ARBA00023157"/>
    </source>
</evidence>
<dbReference type="PROSITE" id="PS00107">
    <property type="entry name" value="PROTEIN_KINASE_ATP"/>
    <property type="match status" value="1"/>
</dbReference>
<evidence type="ECO:0000256" key="9">
    <source>
        <dbReference type="ARBA" id="ARBA00022989"/>
    </source>
</evidence>
<keyword evidence="18" id="KW-1185">Reference proteome</keyword>
<dbReference type="InterPro" id="IPR000719">
    <property type="entry name" value="Prot_kinase_dom"/>
</dbReference>
<dbReference type="GO" id="GO:0005886">
    <property type="term" value="C:plasma membrane"/>
    <property type="evidence" value="ECO:0007669"/>
    <property type="project" value="TreeGrafter"/>
</dbReference>
<dbReference type="InterPro" id="IPR011009">
    <property type="entry name" value="Kinase-like_dom_sf"/>
</dbReference>
<dbReference type="Pfam" id="PF00069">
    <property type="entry name" value="Pkinase"/>
    <property type="match status" value="1"/>
</dbReference>
<accession>A0A8T0PT10</accession>
<evidence type="ECO:0000256" key="14">
    <source>
        <dbReference type="SAM" id="Phobius"/>
    </source>
</evidence>
<evidence type="ECO:0000256" key="13">
    <source>
        <dbReference type="PROSITE-ProRule" id="PRU10141"/>
    </source>
</evidence>
<sequence length="885" mass="96916">MGFLAHDAALLIAVLILGFGGEAAAMLASGNVTVPSAATLAHCPKTCGDITFDYPTQPPRLFLNDGDTELVDGIPFALPANSPGLDVAFSRSIPMISGVDVYNVSWTAPGRSFVASQIQLNFTGCDFDIYWLRDINSRALVCAVTCPSDGITETIAKQSCDGVGCCSSTFPTGGISSLKFQFVRRNNSNVEGQARGEGQTNRSSLWDRISVETDLMLLSWGFVLDQQPDCAAVAKNKTSYACVSEHSTCTYELIGIYPSYMCMCGAGYNGNPHVLGGCLPGYNPNPQKVNCSRSCGNISVPFPFGLEEDCSARQEFLLNCSDAASSTLIIGWDQYVSEINVGKGIMTVSSDALPVFGTAPYAESTATQDLHWAVANQSCQQAQQDISAYACVSANSTCLGVNSTEKFVSNTYIGYRCKCVDGFDGNPYILNGCQDIDECETTPGICGGPCHNTVGGYYCTKCPSKTQYDTAKKQCTQTKRQRSLLLGIVIGFGAGFGILLLGLSTLLFANRWRREIEKKQRRKYFLENQGLLLEHLISSDENASDKTKIFSLEELEKATNNFDDTRILGRGGHGMVYKGILSDQCVVAIKKSMIIKQSEINEFINEVAILSQINHRNIVKLFGCCLETKVPLLVYDFVPNGSLYQILHSATSNGFFLSWDDCLRIATEAAGALSYLHSSASVSVLHRDVKSSNILLDANYSAKVSDFGASRLVSIDQTHVSTLVQGTFGYLDPEYYHTGQLNEKSDVYSFGVVLLELLLRREPIFTSESGSKQNLSSYFLWESKTRPIKEIAATQVREEASEEEIKSVASLAEMCLRLRGEERPTMKEVEMALQTMRTKRFKSYQAAHEDSTDHSFSQVGYSVDQPSKRCYSFEQEFISSAEVPR</sequence>
<dbReference type="PROSITE" id="PS00108">
    <property type="entry name" value="PROTEIN_KINASE_ST"/>
    <property type="match status" value="1"/>
</dbReference>
<feature type="chain" id="PRO_5035926994" description="Protein kinase domain-containing protein" evidence="15">
    <location>
        <begin position="26"/>
        <end position="885"/>
    </location>
</feature>
<keyword evidence="10 14" id="KW-0472">Membrane</keyword>
<dbReference type="Gene3D" id="1.10.510.10">
    <property type="entry name" value="Transferase(Phosphotransferase) domain 1"/>
    <property type="match status" value="1"/>
</dbReference>
<dbReference type="PANTHER" id="PTHR27005:SF412">
    <property type="entry name" value="OS04G0307900 PROTEIN"/>
    <property type="match status" value="1"/>
</dbReference>
<keyword evidence="2" id="KW-0723">Serine/threonine-protein kinase</keyword>
<comment type="caution">
    <text evidence="17">The sequence shown here is derived from an EMBL/GenBank/DDBJ whole genome shotgun (WGS) entry which is preliminary data.</text>
</comment>
<dbReference type="InterPro" id="IPR025287">
    <property type="entry name" value="WAK_GUB"/>
</dbReference>
<evidence type="ECO:0000256" key="10">
    <source>
        <dbReference type="ARBA" id="ARBA00023136"/>
    </source>
</evidence>
<comment type="subcellular location">
    <subcellularLocation>
        <location evidence="1">Membrane</location>
        <topology evidence="1">Single-pass type I membrane protein</topology>
    </subcellularLocation>
</comment>
<keyword evidence="9 14" id="KW-1133">Transmembrane helix</keyword>
<evidence type="ECO:0000256" key="5">
    <source>
        <dbReference type="ARBA" id="ARBA00022729"/>
    </source>
</evidence>
<dbReference type="CDD" id="cd00054">
    <property type="entry name" value="EGF_CA"/>
    <property type="match status" value="1"/>
</dbReference>
<dbReference type="InterPro" id="IPR018097">
    <property type="entry name" value="EGF_Ca-bd_CS"/>
</dbReference>
<dbReference type="SUPFAM" id="SSF56112">
    <property type="entry name" value="Protein kinase-like (PK-like)"/>
    <property type="match status" value="1"/>
</dbReference>
<dbReference type="InterPro" id="IPR000742">
    <property type="entry name" value="EGF"/>
</dbReference>
<evidence type="ECO:0000259" key="16">
    <source>
        <dbReference type="PROSITE" id="PS50011"/>
    </source>
</evidence>
<evidence type="ECO:0000256" key="7">
    <source>
        <dbReference type="ARBA" id="ARBA00022777"/>
    </source>
</evidence>
<reference evidence="17" key="1">
    <citation type="submission" date="2020-05" db="EMBL/GenBank/DDBJ databases">
        <title>WGS assembly of Panicum virgatum.</title>
        <authorList>
            <person name="Lovell J.T."/>
            <person name="Jenkins J."/>
            <person name="Shu S."/>
            <person name="Juenger T.E."/>
            <person name="Schmutz J."/>
        </authorList>
    </citation>
    <scope>NUCLEOTIDE SEQUENCE</scope>
    <source>
        <strain evidence="17">AP13</strain>
    </source>
</reference>
<feature type="binding site" evidence="13">
    <location>
        <position position="596"/>
    </location>
    <ligand>
        <name>ATP</name>
        <dbReference type="ChEBI" id="CHEBI:30616"/>
    </ligand>
</feature>
<dbReference type="Gene3D" id="2.10.25.10">
    <property type="entry name" value="Laminin"/>
    <property type="match status" value="1"/>
</dbReference>
<dbReference type="PROSITE" id="PS50011">
    <property type="entry name" value="PROTEIN_KINASE_DOM"/>
    <property type="match status" value="1"/>
</dbReference>
<feature type="domain" description="Protein kinase" evidence="16">
    <location>
        <begin position="562"/>
        <end position="833"/>
    </location>
</feature>
<keyword evidence="4 14" id="KW-0812">Transmembrane</keyword>
<gene>
    <name evidence="17" type="ORF">PVAP13_7NG035900</name>
</gene>
<evidence type="ECO:0000313" key="17">
    <source>
        <dbReference type="EMBL" id="KAG2565551.1"/>
    </source>
</evidence>
<evidence type="ECO:0000256" key="3">
    <source>
        <dbReference type="ARBA" id="ARBA00022679"/>
    </source>
</evidence>
<dbReference type="PROSITE" id="PS01187">
    <property type="entry name" value="EGF_CA"/>
    <property type="match status" value="1"/>
</dbReference>
<evidence type="ECO:0000256" key="1">
    <source>
        <dbReference type="ARBA" id="ARBA00004479"/>
    </source>
</evidence>
<dbReference type="Proteomes" id="UP000823388">
    <property type="component" value="Chromosome 7N"/>
</dbReference>
<evidence type="ECO:0000256" key="4">
    <source>
        <dbReference type="ARBA" id="ARBA00022692"/>
    </source>
</evidence>